<dbReference type="PANTHER" id="PTHR10677">
    <property type="entry name" value="UBIQUILIN"/>
    <property type="match status" value="1"/>
</dbReference>
<evidence type="ECO:0000256" key="4">
    <source>
        <dbReference type="PROSITE-ProRule" id="PRU00175"/>
    </source>
</evidence>
<keyword evidence="2 4" id="KW-0863">Zinc-finger</keyword>
<evidence type="ECO:0000259" key="5">
    <source>
        <dbReference type="PROSITE" id="PS50053"/>
    </source>
</evidence>
<organism evidence="7 8">
    <name type="scientific">Stentor coeruleus</name>
    <dbReference type="NCBI Taxonomy" id="5963"/>
    <lineage>
        <taxon>Eukaryota</taxon>
        <taxon>Sar</taxon>
        <taxon>Alveolata</taxon>
        <taxon>Ciliophora</taxon>
        <taxon>Postciliodesmatophora</taxon>
        <taxon>Heterotrichea</taxon>
        <taxon>Heterotrichida</taxon>
        <taxon>Stentoridae</taxon>
        <taxon>Stentor</taxon>
    </lineage>
</organism>
<reference evidence="7 8" key="1">
    <citation type="submission" date="2016-11" db="EMBL/GenBank/DDBJ databases">
        <title>The macronuclear genome of Stentor coeruleus: a giant cell with tiny introns.</title>
        <authorList>
            <person name="Slabodnick M."/>
            <person name="Ruby J.G."/>
            <person name="Reiff S.B."/>
            <person name="Swart E.C."/>
            <person name="Gosai S."/>
            <person name="Prabakaran S."/>
            <person name="Witkowska E."/>
            <person name="Larue G.E."/>
            <person name="Fisher S."/>
            <person name="Freeman R.M."/>
            <person name="Gunawardena J."/>
            <person name="Chu W."/>
            <person name="Stover N.A."/>
            <person name="Gregory B.D."/>
            <person name="Nowacki M."/>
            <person name="Derisi J."/>
            <person name="Roy S.W."/>
            <person name="Marshall W.F."/>
            <person name="Sood P."/>
        </authorList>
    </citation>
    <scope>NUCLEOTIDE SEQUENCE [LARGE SCALE GENOMIC DNA]</scope>
    <source>
        <strain evidence="7">WM001</strain>
    </source>
</reference>
<proteinExistence type="predicted"/>
<name>A0A1R2CVG3_9CILI</name>
<evidence type="ECO:0000313" key="8">
    <source>
        <dbReference type="Proteomes" id="UP000187209"/>
    </source>
</evidence>
<dbReference type="GO" id="GO:0008270">
    <property type="term" value="F:zinc ion binding"/>
    <property type="evidence" value="ECO:0007669"/>
    <property type="project" value="UniProtKB-KW"/>
</dbReference>
<dbReference type="Proteomes" id="UP000187209">
    <property type="component" value="Unassembled WGS sequence"/>
</dbReference>
<evidence type="ECO:0000256" key="3">
    <source>
        <dbReference type="ARBA" id="ARBA00022833"/>
    </source>
</evidence>
<dbReference type="Gene3D" id="3.10.20.90">
    <property type="entry name" value="Phosphatidylinositol 3-kinase Catalytic Subunit, Chain A, domain 1"/>
    <property type="match status" value="1"/>
</dbReference>
<dbReference type="GO" id="GO:0006511">
    <property type="term" value="P:ubiquitin-dependent protein catabolic process"/>
    <property type="evidence" value="ECO:0007669"/>
    <property type="project" value="TreeGrafter"/>
</dbReference>
<dbReference type="Gene3D" id="3.30.40.10">
    <property type="entry name" value="Zinc/RING finger domain, C3HC4 (zinc finger)"/>
    <property type="match status" value="1"/>
</dbReference>
<evidence type="ECO:0000313" key="7">
    <source>
        <dbReference type="EMBL" id="OMJ92999.1"/>
    </source>
</evidence>
<dbReference type="CDD" id="cd17039">
    <property type="entry name" value="Ubl_ubiquitin_like"/>
    <property type="match status" value="1"/>
</dbReference>
<dbReference type="AlphaFoldDB" id="A0A1R2CVG3"/>
<dbReference type="PROSITE" id="PS00518">
    <property type="entry name" value="ZF_RING_1"/>
    <property type="match status" value="1"/>
</dbReference>
<dbReference type="InterPro" id="IPR017907">
    <property type="entry name" value="Znf_RING_CS"/>
</dbReference>
<dbReference type="SMART" id="SM00213">
    <property type="entry name" value="UBQ"/>
    <property type="match status" value="1"/>
</dbReference>
<evidence type="ECO:0000259" key="6">
    <source>
        <dbReference type="PROSITE" id="PS50089"/>
    </source>
</evidence>
<keyword evidence="1" id="KW-0479">Metal-binding</keyword>
<dbReference type="InterPro" id="IPR027370">
    <property type="entry name" value="Znf-RING_euk"/>
</dbReference>
<dbReference type="GO" id="GO:0031593">
    <property type="term" value="F:polyubiquitin modification-dependent protein binding"/>
    <property type="evidence" value="ECO:0007669"/>
    <property type="project" value="TreeGrafter"/>
</dbReference>
<dbReference type="GO" id="GO:0005829">
    <property type="term" value="C:cytosol"/>
    <property type="evidence" value="ECO:0007669"/>
    <property type="project" value="TreeGrafter"/>
</dbReference>
<dbReference type="OrthoDB" id="9450922at2759"/>
<dbReference type="SMART" id="SM00184">
    <property type="entry name" value="RING"/>
    <property type="match status" value="1"/>
</dbReference>
<dbReference type="EMBL" id="MPUH01000050">
    <property type="protein sequence ID" value="OMJ92999.1"/>
    <property type="molecule type" value="Genomic_DNA"/>
</dbReference>
<dbReference type="InterPro" id="IPR013083">
    <property type="entry name" value="Znf_RING/FYVE/PHD"/>
</dbReference>
<comment type="caution">
    <text evidence="7">The sequence shown here is derived from an EMBL/GenBank/DDBJ whole genome shotgun (WGS) entry which is preliminary data.</text>
</comment>
<accession>A0A1R2CVG3</accession>
<dbReference type="InterPro" id="IPR000626">
    <property type="entry name" value="Ubiquitin-like_dom"/>
</dbReference>
<evidence type="ECO:0000256" key="1">
    <source>
        <dbReference type="ARBA" id="ARBA00022723"/>
    </source>
</evidence>
<dbReference type="Pfam" id="PF13445">
    <property type="entry name" value="zf-RING_UBOX"/>
    <property type="match status" value="1"/>
</dbReference>
<dbReference type="PROSITE" id="PS50089">
    <property type="entry name" value="ZF_RING_2"/>
    <property type="match status" value="1"/>
</dbReference>
<dbReference type="PROSITE" id="PS50053">
    <property type="entry name" value="UBIQUITIN_2"/>
    <property type="match status" value="1"/>
</dbReference>
<dbReference type="PANTHER" id="PTHR10677:SF3">
    <property type="entry name" value="FI07626P-RELATED"/>
    <property type="match status" value="1"/>
</dbReference>
<dbReference type="InterPro" id="IPR029071">
    <property type="entry name" value="Ubiquitin-like_domsf"/>
</dbReference>
<dbReference type="InterPro" id="IPR015496">
    <property type="entry name" value="Ubiquilin"/>
</dbReference>
<evidence type="ECO:0008006" key="9">
    <source>
        <dbReference type="Google" id="ProtNLM"/>
    </source>
</evidence>
<feature type="domain" description="Ubiquitin-like" evidence="5">
    <location>
        <begin position="84"/>
        <end position="159"/>
    </location>
</feature>
<protein>
    <recommendedName>
        <fullName evidence="9">RING-type domain-containing protein</fullName>
    </recommendedName>
</protein>
<gene>
    <name evidence="7" type="ORF">SteCoe_4078</name>
</gene>
<dbReference type="InterPro" id="IPR001841">
    <property type="entry name" value="Znf_RING"/>
</dbReference>
<keyword evidence="8" id="KW-1185">Reference proteome</keyword>
<dbReference type="SUPFAM" id="SSF57850">
    <property type="entry name" value="RING/U-box"/>
    <property type="match status" value="1"/>
</dbReference>
<keyword evidence="3" id="KW-0862">Zinc</keyword>
<sequence length="159" mass="18137">MECPVCFALYDLESNQAVKLLCCHTVCKLCINLMKNNSGSINCPQCFKITSNINMIETCQSINRILLSRNQIIEDDARNANDEICILIRNIKNRFFELKVNRNDTVKKLKELVKNVEGIDTDAQWLLYNGRGLQNEDTIRNSNIRDGHIISLVVRSFGG</sequence>
<dbReference type="Pfam" id="PF00240">
    <property type="entry name" value="ubiquitin"/>
    <property type="match status" value="1"/>
</dbReference>
<feature type="domain" description="RING-type" evidence="6">
    <location>
        <begin position="3"/>
        <end position="46"/>
    </location>
</feature>
<evidence type="ECO:0000256" key="2">
    <source>
        <dbReference type="ARBA" id="ARBA00022771"/>
    </source>
</evidence>
<dbReference type="SUPFAM" id="SSF54236">
    <property type="entry name" value="Ubiquitin-like"/>
    <property type="match status" value="1"/>
</dbReference>